<comment type="subcellular location">
    <subcellularLocation>
        <location evidence="2">Endosome membrane</location>
        <topology evidence="2">Peripheral membrane protein</topology>
    </subcellularLocation>
    <subcellularLocation>
        <location evidence="1">Late endosome membrane</location>
    </subcellularLocation>
    <subcellularLocation>
        <location evidence="3">Lysosome membrane</location>
        <topology evidence="3">Peripheral membrane protein</topology>
        <orientation evidence="3">Cytoplasmic side</orientation>
    </subcellularLocation>
</comment>
<evidence type="ECO:0000256" key="2">
    <source>
        <dbReference type="ARBA" id="ARBA00004481"/>
    </source>
</evidence>
<dbReference type="GO" id="GO:0031902">
    <property type="term" value="C:late endosome membrane"/>
    <property type="evidence" value="ECO:0007669"/>
    <property type="project" value="UniProtKB-SubCell"/>
</dbReference>
<evidence type="ECO:0000256" key="7">
    <source>
        <dbReference type="ARBA" id="ARBA00023136"/>
    </source>
</evidence>
<keyword evidence="6" id="KW-0862">Zinc</keyword>
<evidence type="ECO:0000256" key="3">
    <source>
        <dbReference type="ARBA" id="ARBA00004630"/>
    </source>
</evidence>
<sequence length="136" mass="14390">MNEKATMDAPPPYPGSGAPMGAPMPPQQQQGYAYPSGYGPPTGQPMRTGAVTVVHTGPQMFFGANPINITCPNCGSHVVTSTTTNPGLLSWLICGMCVLFGCWLGCCLIPFCIPECQDVEHSCPNCKSLLGTNRRL</sequence>
<dbReference type="PANTHER" id="PTHR23292:SF6">
    <property type="entry name" value="FI16602P1-RELATED"/>
    <property type="match status" value="1"/>
</dbReference>
<accession>T1JEW0</accession>
<dbReference type="SMART" id="SM00714">
    <property type="entry name" value="LITAF"/>
    <property type="match status" value="1"/>
</dbReference>
<evidence type="ECO:0000256" key="6">
    <source>
        <dbReference type="ARBA" id="ARBA00022833"/>
    </source>
</evidence>
<dbReference type="InterPro" id="IPR006629">
    <property type="entry name" value="LITAF"/>
</dbReference>
<dbReference type="PROSITE" id="PS51837">
    <property type="entry name" value="LITAF"/>
    <property type="match status" value="1"/>
</dbReference>
<dbReference type="OMA" id="CSTWLAC"/>
<dbReference type="HOGENOM" id="CLU_095549_3_3_1"/>
<dbReference type="PhylomeDB" id="T1JEW0"/>
<keyword evidence="5" id="KW-0479">Metal-binding</keyword>
<feature type="region of interest" description="Disordered" evidence="8">
    <location>
        <begin position="1"/>
        <end position="38"/>
    </location>
</feature>
<keyword evidence="9" id="KW-1133">Transmembrane helix</keyword>
<proteinExistence type="inferred from homology"/>
<dbReference type="AlphaFoldDB" id="T1JEW0"/>
<comment type="similarity">
    <text evidence="4">Belongs to the CDIP1/LITAF family.</text>
</comment>
<dbReference type="Proteomes" id="UP000014500">
    <property type="component" value="Unassembled WGS sequence"/>
</dbReference>
<reference evidence="12" key="1">
    <citation type="submission" date="2011-05" db="EMBL/GenBank/DDBJ databases">
        <authorList>
            <person name="Richards S.R."/>
            <person name="Qu J."/>
            <person name="Jiang H."/>
            <person name="Jhangiani S.N."/>
            <person name="Agravi P."/>
            <person name="Goodspeed R."/>
            <person name="Gross S."/>
            <person name="Mandapat C."/>
            <person name="Jackson L."/>
            <person name="Mathew T."/>
            <person name="Pu L."/>
            <person name="Thornton R."/>
            <person name="Saada N."/>
            <person name="Wilczek-Boney K.B."/>
            <person name="Lee S."/>
            <person name="Kovar C."/>
            <person name="Wu Y."/>
            <person name="Scherer S.E."/>
            <person name="Worley K.C."/>
            <person name="Muzny D.M."/>
            <person name="Gibbs R."/>
        </authorList>
    </citation>
    <scope>NUCLEOTIDE SEQUENCE</scope>
    <source>
        <strain evidence="12">Brora</strain>
    </source>
</reference>
<keyword evidence="12" id="KW-1185">Reference proteome</keyword>
<evidence type="ECO:0000259" key="10">
    <source>
        <dbReference type="PROSITE" id="PS51837"/>
    </source>
</evidence>
<evidence type="ECO:0000256" key="1">
    <source>
        <dbReference type="ARBA" id="ARBA00004414"/>
    </source>
</evidence>
<evidence type="ECO:0000256" key="4">
    <source>
        <dbReference type="ARBA" id="ARBA00005975"/>
    </source>
</evidence>
<organism evidence="11 12">
    <name type="scientific">Strigamia maritima</name>
    <name type="common">European centipede</name>
    <name type="synonym">Geophilus maritimus</name>
    <dbReference type="NCBI Taxonomy" id="126957"/>
    <lineage>
        <taxon>Eukaryota</taxon>
        <taxon>Metazoa</taxon>
        <taxon>Ecdysozoa</taxon>
        <taxon>Arthropoda</taxon>
        <taxon>Myriapoda</taxon>
        <taxon>Chilopoda</taxon>
        <taxon>Pleurostigmophora</taxon>
        <taxon>Geophilomorpha</taxon>
        <taxon>Linotaeniidae</taxon>
        <taxon>Strigamia</taxon>
    </lineage>
</organism>
<dbReference type="PANTHER" id="PTHR23292">
    <property type="entry name" value="LIPOPOLYSACCHARIDE-INDUCED TUMOR NECROSIS FACTOR-ALPHA FACTOR"/>
    <property type="match status" value="1"/>
</dbReference>
<feature type="compositionally biased region" description="Low complexity" evidence="8">
    <location>
        <begin position="15"/>
        <end position="38"/>
    </location>
</feature>
<dbReference type="GO" id="GO:0005765">
    <property type="term" value="C:lysosomal membrane"/>
    <property type="evidence" value="ECO:0007669"/>
    <property type="project" value="UniProtKB-SubCell"/>
</dbReference>
<evidence type="ECO:0000313" key="12">
    <source>
        <dbReference type="Proteomes" id="UP000014500"/>
    </source>
</evidence>
<feature type="domain" description="LITAF" evidence="10">
    <location>
        <begin position="51"/>
        <end position="135"/>
    </location>
</feature>
<dbReference type="eggNOG" id="ENOG502S2GM">
    <property type="taxonomic scope" value="Eukaryota"/>
</dbReference>
<evidence type="ECO:0000256" key="5">
    <source>
        <dbReference type="ARBA" id="ARBA00022723"/>
    </source>
</evidence>
<dbReference type="STRING" id="126957.T1JEW0"/>
<reference evidence="11" key="2">
    <citation type="submission" date="2015-02" db="UniProtKB">
        <authorList>
            <consortium name="EnsemblMetazoa"/>
        </authorList>
    </citation>
    <scope>IDENTIFICATION</scope>
</reference>
<keyword evidence="7 9" id="KW-0472">Membrane</keyword>
<name>T1JEW0_STRMM</name>
<protein>
    <recommendedName>
        <fullName evidence="10">LITAF domain-containing protein</fullName>
    </recommendedName>
</protein>
<dbReference type="EMBL" id="JH432130">
    <property type="status" value="NOT_ANNOTATED_CDS"/>
    <property type="molecule type" value="Genomic_DNA"/>
</dbReference>
<evidence type="ECO:0000256" key="9">
    <source>
        <dbReference type="SAM" id="Phobius"/>
    </source>
</evidence>
<dbReference type="EnsemblMetazoa" id="SMAR012363-RA">
    <property type="protein sequence ID" value="SMAR012363-PA"/>
    <property type="gene ID" value="SMAR012363"/>
</dbReference>
<dbReference type="InterPro" id="IPR037519">
    <property type="entry name" value="LITAF_fam"/>
</dbReference>
<dbReference type="Pfam" id="PF10601">
    <property type="entry name" value="zf-LITAF-like"/>
    <property type="match status" value="1"/>
</dbReference>
<keyword evidence="9" id="KW-0812">Transmembrane</keyword>
<dbReference type="GO" id="GO:0008270">
    <property type="term" value="F:zinc ion binding"/>
    <property type="evidence" value="ECO:0007669"/>
    <property type="project" value="TreeGrafter"/>
</dbReference>
<evidence type="ECO:0000313" key="11">
    <source>
        <dbReference type="EnsemblMetazoa" id="SMAR012363-PA"/>
    </source>
</evidence>
<feature type="transmembrane region" description="Helical" evidence="9">
    <location>
        <begin position="88"/>
        <end position="113"/>
    </location>
</feature>
<evidence type="ECO:0000256" key="8">
    <source>
        <dbReference type="SAM" id="MobiDB-lite"/>
    </source>
</evidence>